<evidence type="ECO:0000256" key="1">
    <source>
        <dbReference type="ARBA" id="ARBA00001933"/>
    </source>
</evidence>
<comment type="subcellular location">
    <subcellularLocation>
        <location evidence="2">Cytoplasm</location>
    </subcellularLocation>
</comment>
<keyword evidence="6" id="KW-0312">Gluconeogenesis</keyword>
<keyword evidence="8" id="KW-0663">Pyridoxal phosphate</keyword>
<dbReference type="GO" id="GO:0006094">
    <property type="term" value="P:gluconeogenesis"/>
    <property type="evidence" value="ECO:0007669"/>
    <property type="project" value="UniProtKB-KW"/>
</dbReference>
<keyword evidence="9" id="KW-0456">Lyase</keyword>
<evidence type="ECO:0000256" key="9">
    <source>
        <dbReference type="ARBA" id="ARBA00023239"/>
    </source>
</evidence>
<dbReference type="PANTHER" id="PTHR48078:SF2">
    <property type="entry name" value="CATABOLIC L-SERINE_THREONINE DEHYDRATASE"/>
    <property type="match status" value="1"/>
</dbReference>
<evidence type="ECO:0000313" key="12">
    <source>
        <dbReference type="EMBL" id="SGZ55045.1"/>
    </source>
</evidence>
<dbReference type="OrthoDB" id="7773036at2759"/>
<dbReference type="PANTHER" id="PTHR48078">
    <property type="entry name" value="THREONINE DEHYDRATASE, MITOCHONDRIAL-RELATED"/>
    <property type="match status" value="1"/>
</dbReference>
<dbReference type="GO" id="GO:0004794">
    <property type="term" value="F:threonine deaminase activity"/>
    <property type="evidence" value="ECO:0007669"/>
    <property type="project" value="TreeGrafter"/>
</dbReference>
<comment type="similarity">
    <text evidence="4">Belongs to the serine/threonine dehydratase family.</text>
</comment>
<dbReference type="AlphaFoldDB" id="A0A1L0GFH9"/>
<dbReference type="PROSITE" id="PS00165">
    <property type="entry name" value="DEHYDRATASE_SER_THR"/>
    <property type="match status" value="1"/>
</dbReference>
<keyword evidence="7" id="KW-0963">Cytoplasm</keyword>
<dbReference type="STRING" id="45354.A0A1L0GFH9"/>
<dbReference type="EC" id="4.3.1.17" evidence="5"/>
<accession>A0A1L0GFH9</accession>
<organism evidence="12 13">
    <name type="scientific">Sungouiella intermedia</name>
    <dbReference type="NCBI Taxonomy" id="45354"/>
    <lineage>
        <taxon>Eukaryota</taxon>
        <taxon>Fungi</taxon>
        <taxon>Dikarya</taxon>
        <taxon>Ascomycota</taxon>
        <taxon>Saccharomycotina</taxon>
        <taxon>Pichiomycetes</taxon>
        <taxon>Metschnikowiaceae</taxon>
        <taxon>Sungouiella</taxon>
    </lineage>
</organism>
<dbReference type="GO" id="GO:0006567">
    <property type="term" value="P:L-threonine catabolic process"/>
    <property type="evidence" value="ECO:0007669"/>
    <property type="project" value="TreeGrafter"/>
</dbReference>
<dbReference type="FunFam" id="3.40.50.1100:FF:000040">
    <property type="entry name" value="L-serine dehydratase, putative"/>
    <property type="match status" value="1"/>
</dbReference>
<evidence type="ECO:0000256" key="3">
    <source>
        <dbReference type="ARBA" id="ARBA00004742"/>
    </source>
</evidence>
<evidence type="ECO:0000256" key="2">
    <source>
        <dbReference type="ARBA" id="ARBA00004496"/>
    </source>
</evidence>
<feature type="domain" description="Tryptophan synthase beta chain-like PALP" evidence="11">
    <location>
        <begin position="20"/>
        <end position="317"/>
    </location>
</feature>
<name>A0A1L0GFH9_9ASCO</name>
<evidence type="ECO:0000259" key="11">
    <source>
        <dbReference type="Pfam" id="PF00291"/>
    </source>
</evidence>
<keyword evidence="13" id="KW-1185">Reference proteome</keyword>
<protein>
    <recommendedName>
        <fullName evidence="5">L-serine ammonia-lyase</fullName>
        <ecNumber evidence="5">4.3.1.17</ecNumber>
    </recommendedName>
</protein>
<evidence type="ECO:0000256" key="8">
    <source>
        <dbReference type="ARBA" id="ARBA00022898"/>
    </source>
</evidence>
<gene>
    <name evidence="12" type="ORF">SAMEA4029010_CIC11G00000003042</name>
</gene>
<dbReference type="Gene3D" id="3.40.50.1100">
    <property type="match status" value="2"/>
</dbReference>
<dbReference type="GO" id="GO:0005737">
    <property type="term" value="C:cytoplasm"/>
    <property type="evidence" value="ECO:0007669"/>
    <property type="project" value="UniProtKB-SubCell"/>
</dbReference>
<reference evidence="12 13" key="1">
    <citation type="submission" date="2016-10" db="EMBL/GenBank/DDBJ databases">
        <authorList>
            <person name="de Groot N.N."/>
        </authorList>
    </citation>
    <scope>NUCLEOTIDE SEQUENCE [LARGE SCALE GENOMIC DNA]</scope>
    <source>
        <strain evidence="12 13">CBS 141442</strain>
    </source>
</reference>
<evidence type="ECO:0000256" key="6">
    <source>
        <dbReference type="ARBA" id="ARBA00022432"/>
    </source>
</evidence>
<dbReference type="GO" id="GO:0030170">
    <property type="term" value="F:pyridoxal phosphate binding"/>
    <property type="evidence" value="ECO:0007669"/>
    <property type="project" value="InterPro"/>
</dbReference>
<dbReference type="GO" id="GO:0003941">
    <property type="term" value="F:L-serine ammonia-lyase activity"/>
    <property type="evidence" value="ECO:0007669"/>
    <property type="project" value="UniProtKB-EC"/>
</dbReference>
<proteinExistence type="inferred from homology"/>
<dbReference type="SUPFAM" id="SSF53686">
    <property type="entry name" value="Tryptophan synthase beta subunit-like PLP-dependent enzymes"/>
    <property type="match status" value="1"/>
</dbReference>
<comment type="pathway">
    <text evidence="3">Carbohydrate biosynthesis; gluconeogenesis.</text>
</comment>
<dbReference type="InterPro" id="IPR036052">
    <property type="entry name" value="TrpB-like_PALP_sf"/>
</dbReference>
<evidence type="ECO:0000256" key="10">
    <source>
        <dbReference type="ARBA" id="ARBA00049406"/>
    </source>
</evidence>
<dbReference type="GO" id="GO:0009097">
    <property type="term" value="P:isoleucine biosynthetic process"/>
    <property type="evidence" value="ECO:0007669"/>
    <property type="project" value="TreeGrafter"/>
</dbReference>
<dbReference type="InterPro" id="IPR000634">
    <property type="entry name" value="Ser/Thr_deHydtase_PyrdxlP-BS"/>
</dbReference>
<dbReference type="GO" id="GO:0006565">
    <property type="term" value="P:L-serine catabolic process"/>
    <property type="evidence" value="ECO:0007669"/>
    <property type="project" value="TreeGrafter"/>
</dbReference>
<dbReference type="InterPro" id="IPR050147">
    <property type="entry name" value="Ser/Thr_Dehydratase"/>
</dbReference>
<comment type="cofactor">
    <cofactor evidence="1">
        <name>pyridoxal 5'-phosphate</name>
        <dbReference type="ChEBI" id="CHEBI:597326"/>
    </cofactor>
</comment>
<sequence>MVAPSTNTSLVDVSSKYSGPCRFLFKNELEQPSGSFKLRGMSKLVGSAVEKAKLESSSSVHVYTSSGGNAGIAAAYASKHHNVPCTVVLPVTSKQAALDALTLLGATVVIHGAHWGEADTYLKEVVMKKDQEIQPDTLAIYCHPFDNEILWEGHADIVDDVASQLKEMNVSPSNVKGIVCSCGGGGLYNGIVTGLRRNNLSEVPVLVLETNQTPAFYQSVAAGKPIVLPKVETLSTTLGAPYICEKTWEIFQSHPTFVEIMDDLDAVQGTIDYYEDFGALVEPACGITVAAANKKQELLSVFGELKPDDVIVFIICGGSGILSELLETYRGLVAK</sequence>
<dbReference type="Pfam" id="PF00291">
    <property type="entry name" value="PALP"/>
    <property type="match status" value="1"/>
</dbReference>
<dbReference type="EMBL" id="LT635760">
    <property type="protein sequence ID" value="SGZ55045.1"/>
    <property type="molecule type" value="Genomic_DNA"/>
</dbReference>
<dbReference type="InterPro" id="IPR001926">
    <property type="entry name" value="TrpB-like_PALP"/>
</dbReference>
<comment type="catalytic activity">
    <reaction evidence="10">
        <text>L-serine = pyruvate + NH4(+)</text>
        <dbReference type="Rhea" id="RHEA:19169"/>
        <dbReference type="ChEBI" id="CHEBI:15361"/>
        <dbReference type="ChEBI" id="CHEBI:28938"/>
        <dbReference type="ChEBI" id="CHEBI:33384"/>
        <dbReference type="EC" id="4.3.1.17"/>
    </reaction>
</comment>
<evidence type="ECO:0000256" key="5">
    <source>
        <dbReference type="ARBA" id="ARBA00012093"/>
    </source>
</evidence>
<evidence type="ECO:0000256" key="4">
    <source>
        <dbReference type="ARBA" id="ARBA00010869"/>
    </source>
</evidence>
<evidence type="ECO:0000313" key="13">
    <source>
        <dbReference type="Proteomes" id="UP000182334"/>
    </source>
</evidence>
<dbReference type="Proteomes" id="UP000182334">
    <property type="component" value="Chromosome V"/>
</dbReference>
<evidence type="ECO:0000256" key="7">
    <source>
        <dbReference type="ARBA" id="ARBA00022490"/>
    </source>
</evidence>